<dbReference type="InterPro" id="IPR036188">
    <property type="entry name" value="FAD/NAD-bd_sf"/>
</dbReference>
<accession>A0A4Q2E253</accession>
<keyword evidence="5" id="KW-0521">NADP</keyword>
<dbReference type="Pfam" id="PF13738">
    <property type="entry name" value="Pyr_redox_3"/>
    <property type="match status" value="1"/>
</dbReference>
<comment type="caution">
    <text evidence="7">The sequence shown here is derived from an EMBL/GenBank/DDBJ whole genome shotgun (WGS) entry which is preliminary data.</text>
</comment>
<dbReference type="AlphaFoldDB" id="A0A4Q2E253"/>
<dbReference type="FunFam" id="3.50.50.60:FF:000023">
    <property type="entry name" value="Dimethylaniline monooxygenase [N-oxide-forming]"/>
    <property type="match status" value="1"/>
</dbReference>
<dbReference type="PRINTS" id="PR00411">
    <property type="entry name" value="PNDRDTASEI"/>
</dbReference>
<organism evidence="7 8">
    <name type="scientific">Candolleomyces aberdarensis</name>
    <dbReference type="NCBI Taxonomy" id="2316362"/>
    <lineage>
        <taxon>Eukaryota</taxon>
        <taxon>Fungi</taxon>
        <taxon>Dikarya</taxon>
        <taxon>Basidiomycota</taxon>
        <taxon>Agaricomycotina</taxon>
        <taxon>Agaricomycetes</taxon>
        <taxon>Agaricomycetidae</taxon>
        <taxon>Agaricales</taxon>
        <taxon>Agaricineae</taxon>
        <taxon>Psathyrellaceae</taxon>
        <taxon>Candolleomyces</taxon>
    </lineage>
</organism>
<keyword evidence="4" id="KW-0274">FAD</keyword>
<evidence type="ECO:0000313" key="8">
    <source>
        <dbReference type="Proteomes" id="UP000290288"/>
    </source>
</evidence>
<name>A0A4Q2E253_9AGAR</name>
<evidence type="ECO:0008006" key="9">
    <source>
        <dbReference type="Google" id="ProtNLM"/>
    </source>
</evidence>
<gene>
    <name evidence="7" type="ORF">EST38_g327</name>
</gene>
<keyword evidence="6" id="KW-0560">Oxidoreductase</keyword>
<evidence type="ECO:0000256" key="4">
    <source>
        <dbReference type="ARBA" id="ARBA00022827"/>
    </source>
</evidence>
<evidence type="ECO:0000256" key="2">
    <source>
        <dbReference type="ARBA" id="ARBA00009183"/>
    </source>
</evidence>
<evidence type="ECO:0000256" key="3">
    <source>
        <dbReference type="ARBA" id="ARBA00022630"/>
    </source>
</evidence>
<comment type="cofactor">
    <cofactor evidence="1">
        <name>FAD</name>
        <dbReference type="ChEBI" id="CHEBI:57692"/>
    </cofactor>
</comment>
<sequence>MSSNPVHPAEAGLPTLEKLGIQSKASVDSTDPLPIAQQWLESFAKSTSKQSTNIPHLVNELFLVSSFESTILLPDSEIDAKTGLPPVPKTGNSEPSVYWRDMLALTWDFRTFEGSNKIRKFLEDRLTQSNIRNVKLSQETPPILASPFPDLVWILLHFTFDTDVGGCTGVARLVPVAKTGETKWKAHTVYTRLESLHGVSESLGPGRKMEPYHGPWDQVRAEEAAFTGREPTVIVVGAGQAGLGVAANLKVLGVDTLVVEKSERIGDNWRKRYEALCLHDPVWYDHLPFIPFPKTWPVYTPARKLGNWLESYVDSLDLNVWTSSEVTKVVRDKDHDLWLVTVTSKRQGSGGTPEKKTRTFRVKHVVFANGWAGGEPYIPEIPGRDKFQGQVLHSFQHKKAADHSGKKVVVVGACTSAFDISVDYADHGVDVTMFQRSPTFIISATALQASLAGLYKEDHPYPIEVSDRLNMAGPLPFGAGLSYRTGPILGKIDEEVIRGLEQKGFRVNTGFRDTGITLQYLTRGGGYYIDVGGSQYIIDGRIKLKGSCGSIKEFTEKGLRFDDGSELNADVVVFCTGLGDGRSALARVLERDVIEKCPPLWGLTNEGEVRGCYKEIGSKNLWSMMGNLAYCRIHSKHVALQIKAIEKGIFGVRVKNRTKLFGFSVWLTIV</sequence>
<evidence type="ECO:0000256" key="5">
    <source>
        <dbReference type="ARBA" id="ARBA00022857"/>
    </source>
</evidence>
<dbReference type="InterPro" id="IPR050982">
    <property type="entry name" value="Auxin_biosynth/cation_transpt"/>
</dbReference>
<evidence type="ECO:0000313" key="7">
    <source>
        <dbReference type="EMBL" id="RXW25485.1"/>
    </source>
</evidence>
<dbReference type="STRING" id="2316362.A0A4Q2E253"/>
<dbReference type="Proteomes" id="UP000290288">
    <property type="component" value="Unassembled WGS sequence"/>
</dbReference>
<dbReference type="PANTHER" id="PTHR43539:SF68">
    <property type="entry name" value="FLAVIN-BINDING MONOOXYGENASE-LIKE PROTEIN (AFU_ORTHOLOGUE AFUA_4G09220)"/>
    <property type="match status" value="1"/>
</dbReference>
<reference evidence="7 8" key="1">
    <citation type="submission" date="2019-01" db="EMBL/GenBank/DDBJ databases">
        <title>Draft genome sequence of Psathyrella aberdarensis IHI B618.</title>
        <authorList>
            <person name="Buettner E."/>
            <person name="Kellner H."/>
        </authorList>
    </citation>
    <scope>NUCLEOTIDE SEQUENCE [LARGE SCALE GENOMIC DNA]</scope>
    <source>
        <strain evidence="7 8">IHI B618</strain>
    </source>
</reference>
<dbReference type="SUPFAM" id="SSF51905">
    <property type="entry name" value="FAD/NAD(P)-binding domain"/>
    <property type="match status" value="2"/>
</dbReference>
<dbReference type="GO" id="GO:0050660">
    <property type="term" value="F:flavin adenine dinucleotide binding"/>
    <property type="evidence" value="ECO:0007669"/>
    <property type="project" value="TreeGrafter"/>
</dbReference>
<evidence type="ECO:0000256" key="1">
    <source>
        <dbReference type="ARBA" id="ARBA00001974"/>
    </source>
</evidence>
<protein>
    <recommendedName>
        <fullName evidence="9">FAD/NAD(P)-binding domain-containing protein</fullName>
    </recommendedName>
</protein>
<dbReference type="Gene3D" id="3.50.50.60">
    <property type="entry name" value="FAD/NAD(P)-binding domain"/>
    <property type="match status" value="1"/>
</dbReference>
<keyword evidence="8" id="KW-1185">Reference proteome</keyword>
<dbReference type="EMBL" id="SDEE01000004">
    <property type="protein sequence ID" value="RXW25485.1"/>
    <property type="molecule type" value="Genomic_DNA"/>
</dbReference>
<keyword evidence="3" id="KW-0285">Flavoprotein</keyword>
<proteinExistence type="inferred from homology"/>
<dbReference type="OrthoDB" id="74360at2759"/>
<evidence type="ECO:0000256" key="6">
    <source>
        <dbReference type="ARBA" id="ARBA00023002"/>
    </source>
</evidence>
<dbReference type="GO" id="GO:0004497">
    <property type="term" value="F:monooxygenase activity"/>
    <property type="evidence" value="ECO:0007669"/>
    <property type="project" value="TreeGrafter"/>
</dbReference>
<comment type="similarity">
    <text evidence="2">Belongs to the FMO family.</text>
</comment>
<dbReference type="PANTHER" id="PTHR43539">
    <property type="entry name" value="FLAVIN-BINDING MONOOXYGENASE-LIKE PROTEIN (AFU_ORTHOLOGUE AFUA_4G09220)"/>
    <property type="match status" value="1"/>
</dbReference>